<dbReference type="Gene3D" id="3.10.580.10">
    <property type="entry name" value="CBS-domain"/>
    <property type="match status" value="1"/>
</dbReference>
<dbReference type="Pfam" id="PF00571">
    <property type="entry name" value="CBS"/>
    <property type="match status" value="1"/>
</dbReference>
<reference evidence="14 15" key="1">
    <citation type="submission" date="2016-10" db="EMBL/GenBank/DDBJ databases">
        <authorList>
            <person name="de Groot N.N."/>
        </authorList>
    </citation>
    <scope>NUCLEOTIDE SEQUENCE [LARGE SCALE GENOMIC DNA]</scope>
    <source>
        <strain evidence="14 15">B25</strain>
    </source>
</reference>
<dbReference type="OrthoDB" id="9798188at2"/>
<proteinExistence type="inferred from homology"/>
<evidence type="ECO:0000256" key="11">
    <source>
        <dbReference type="SAM" id="Phobius"/>
    </source>
</evidence>
<evidence type="ECO:0000256" key="7">
    <source>
        <dbReference type="ARBA" id="ARBA00023122"/>
    </source>
</evidence>
<dbReference type="InterPro" id="IPR002550">
    <property type="entry name" value="CNNM"/>
</dbReference>
<evidence type="ECO:0000256" key="3">
    <source>
        <dbReference type="ARBA" id="ARBA00022475"/>
    </source>
</evidence>
<dbReference type="PANTHER" id="PTHR22777">
    <property type="entry name" value="HEMOLYSIN-RELATED"/>
    <property type="match status" value="1"/>
</dbReference>
<feature type="domain" description="CBS" evidence="12">
    <location>
        <begin position="273"/>
        <end position="330"/>
    </location>
</feature>
<keyword evidence="4 10" id="KW-0812">Transmembrane</keyword>
<comment type="subcellular location">
    <subcellularLocation>
        <location evidence="1">Cell membrane</location>
        <topology evidence="1">Multi-pass membrane protein</topology>
    </subcellularLocation>
</comment>
<dbReference type="Pfam" id="PF01595">
    <property type="entry name" value="CNNM"/>
    <property type="match status" value="1"/>
</dbReference>
<evidence type="ECO:0000313" key="15">
    <source>
        <dbReference type="Proteomes" id="UP000182360"/>
    </source>
</evidence>
<keyword evidence="15" id="KW-1185">Reference proteome</keyword>
<dbReference type="SUPFAM" id="SSF54631">
    <property type="entry name" value="CBS-domain pair"/>
    <property type="match status" value="1"/>
</dbReference>
<evidence type="ECO:0000256" key="10">
    <source>
        <dbReference type="PROSITE-ProRule" id="PRU01193"/>
    </source>
</evidence>
<feature type="transmembrane region" description="Helical" evidence="11">
    <location>
        <begin position="122"/>
        <end position="144"/>
    </location>
</feature>
<sequence>MTHYIITGAELLLLILCVGFFTSSETAYLSLPRLKLRSMVEQGRRNAKKVAALKDNMDRLLTTVLIGTNFLNALASAIATALAIDLLGPKGTAIAPFVTAFFITTFAQIVPKTAAGLHPDKFTCFSSIPLLILEKLFFPVIWLFEKLSHLVVIVVEKIMKPAGAIVTEEELKTLIDVGSNEGTIEKDESRLLNKIIKFNDLLVNDVMKHRSQVSMIKKEADYNEVINQFLTSGFSTLTVYSDNRENVVGVLNYKKVLFCSENIDLSEGFAGRQMSDVLFIPGTMSVLDILQQFRTSEHKFAVVLDEQGQTDGIITMEDILKVVFGHMSDENTYDNTAPEDKVELVSLNTFIVPGDMKIDDANEILGLHLESEDMNTVGGWLLEQIGYLPSAGMVFIKDKNLFTAEDVSGRRIVSVRVKKSN</sequence>
<evidence type="ECO:0000256" key="2">
    <source>
        <dbReference type="ARBA" id="ARBA00006337"/>
    </source>
</evidence>
<feature type="transmembrane region" description="Helical" evidence="11">
    <location>
        <begin position="64"/>
        <end position="87"/>
    </location>
</feature>
<dbReference type="Pfam" id="PF03471">
    <property type="entry name" value="CorC_HlyC"/>
    <property type="match status" value="1"/>
</dbReference>
<dbReference type="InterPro" id="IPR000644">
    <property type="entry name" value="CBS_dom"/>
</dbReference>
<dbReference type="CDD" id="cd04590">
    <property type="entry name" value="CBS_pair_CorC_HlyC_assoc"/>
    <property type="match status" value="1"/>
</dbReference>
<keyword evidence="3" id="KW-1003">Cell membrane</keyword>
<evidence type="ECO:0000259" key="12">
    <source>
        <dbReference type="PROSITE" id="PS51371"/>
    </source>
</evidence>
<organism evidence="14 15">
    <name type="scientific">Treponema bryantii</name>
    <dbReference type="NCBI Taxonomy" id="163"/>
    <lineage>
        <taxon>Bacteria</taxon>
        <taxon>Pseudomonadati</taxon>
        <taxon>Spirochaetota</taxon>
        <taxon>Spirochaetia</taxon>
        <taxon>Spirochaetales</taxon>
        <taxon>Treponemataceae</taxon>
        <taxon>Treponema</taxon>
    </lineage>
</organism>
<evidence type="ECO:0000259" key="13">
    <source>
        <dbReference type="PROSITE" id="PS51846"/>
    </source>
</evidence>
<evidence type="ECO:0000256" key="8">
    <source>
        <dbReference type="ARBA" id="ARBA00023136"/>
    </source>
</evidence>
<dbReference type="PANTHER" id="PTHR22777:SF32">
    <property type="entry name" value="UPF0053 INNER MEMBRANE PROTEIN YFJD"/>
    <property type="match status" value="1"/>
</dbReference>
<evidence type="ECO:0000256" key="6">
    <source>
        <dbReference type="ARBA" id="ARBA00022989"/>
    </source>
</evidence>
<dbReference type="PROSITE" id="PS51371">
    <property type="entry name" value="CBS"/>
    <property type="match status" value="1"/>
</dbReference>
<dbReference type="InterPro" id="IPR016169">
    <property type="entry name" value="FAD-bd_PCMH_sub2"/>
</dbReference>
<dbReference type="PROSITE" id="PS51846">
    <property type="entry name" value="CNNM"/>
    <property type="match status" value="1"/>
</dbReference>
<evidence type="ECO:0000256" key="4">
    <source>
        <dbReference type="ARBA" id="ARBA00022692"/>
    </source>
</evidence>
<keyword evidence="5" id="KW-0677">Repeat</keyword>
<dbReference type="EMBL" id="FOFU01000014">
    <property type="protein sequence ID" value="SEQ88479.1"/>
    <property type="molecule type" value="Genomic_DNA"/>
</dbReference>
<keyword evidence="7 9" id="KW-0129">CBS domain</keyword>
<evidence type="ECO:0000313" key="14">
    <source>
        <dbReference type="EMBL" id="SEQ88479.1"/>
    </source>
</evidence>
<name>A0A1H9JNX0_9SPIR</name>
<dbReference type="InterPro" id="IPR005170">
    <property type="entry name" value="Transptr-assoc_dom"/>
</dbReference>
<comment type="similarity">
    <text evidence="2">Belongs to the UPF0053 family.</text>
</comment>
<dbReference type="InterPro" id="IPR044751">
    <property type="entry name" value="Ion_transp-like_CBS"/>
</dbReference>
<feature type="transmembrane region" description="Helical" evidence="11">
    <location>
        <begin position="93"/>
        <end position="110"/>
    </location>
</feature>
<dbReference type="Proteomes" id="UP000182360">
    <property type="component" value="Unassembled WGS sequence"/>
</dbReference>
<dbReference type="RefSeq" id="WP_074645595.1">
    <property type="nucleotide sequence ID" value="NZ_FOFU01000014.1"/>
</dbReference>
<dbReference type="SMART" id="SM01091">
    <property type="entry name" value="CorC_HlyC"/>
    <property type="match status" value="1"/>
</dbReference>
<feature type="domain" description="CNNM transmembrane" evidence="13">
    <location>
        <begin position="1"/>
        <end position="188"/>
    </location>
</feature>
<dbReference type="SUPFAM" id="SSF56176">
    <property type="entry name" value="FAD-binding/transporter-associated domain-like"/>
    <property type="match status" value="1"/>
</dbReference>
<feature type="transmembrane region" description="Helical" evidence="11">
    <location>
        <begin position="12"/>
        <end position="31"/>
    </location>
</feature>
<evidence type="ECO:0000256" key="1">
    <source>
        <dbReference type="ARBA" id="ARBA00004651"/>
    </source>
</evidence>
<dbReference type="GO" id="GO:0005886">
    <property type="term" value="C:plasma membrane"/>
    <property type="evidence" value="ECO:0007669"/>
    <property type="project" value="UniProtKB-SubCell"/>
</dbReference>
<keyword evidence="8 10" id="KW-0472">Membrane</keyword>
<dbReference type="GO" id="GO:0050660">
    <property type="term" value="F:flavin adenine dinucleotide binding"/>
    <property type="evidence" value="ECO:0007669"/>
    <property type="project" value="InterPro"/>
</dbReference>
<evidence type="ECO:0000256" key="9">
    <source>
        <dbReference type="PROSITE-ProRule" id="PRU00703"/>
    </source>
</evidence>
<dbReference type="AlphaFoldDB" id="A0A1H9JNX0"/>
<dbReference type="InterPro" id="IPR046342">
    <property type="entry name" value="CBS_dom_sf"/>
</dbReference>
<dbReference type="Gene3D" id="3.30.465.10">
    <property type="match status" value="1"/>
</dbReference>
<accession>A0A1H9JNX0</accession>
<dbReference type="STRING" id="163.SAMN04487775_103189"/>
<gene>
    <name evidence="14" type="ORF">SAMN04487977_11420</name>
</gene>
<evidence type="ECO:0000256" key="5">
    <source>
        <dbReference type="ARBA" id="ARBA00022737"/>
    </source>
</evidence>
<keyword evidence="6 10" id="KW-1133">Transmembrane helix</keyword>
<dbReference type="InterPro" id="IPR036318">
    <property type="entry name" value="FAD-bd_PCMH-like_sf"/>
</dbReference>
<dbReference type="eggNOG" id="COG1253">
    <property type="taxonomic scope" value="Bacteria"/>
</dbReference>
<protein>
    <submittedName>
        <fullName evidence="14">Putative hemolysin</fullName>
    </submittedName>
</protein>